<name>A0A0A9DI80_ARUDO</name>
<organism evidence="1">
    <name type="scientific">Arundo donax</name>
    <name type="common">Giant reed</name>
    <name type="synonym">Donax arundinaceus</name>
    <dbReference type="NCBI Taxonomy" id="35708"/>
    <lineage>
        <taxon>Eukaryota</taxon>
        <taxon>Viridiplantae</taxon>
        <taxon>Streptophyta</taxon>
        <taxon>Embryophyta</taxon>
        <taxon>Tracheophyta</taxon>
        <taxon>Spermatophyta</taxon>
        <taxon>Magnoliopsida</taxon>
        <taxon>Liliopsida</taxon>
        <taxon>Poales</taxon>
        <taxon>Poaceae</taxon>
        <taxon>PACMAD clade</taxon>
        <taxon>Arundinoideae</taxon>
        <taxon>Arundineae</taxon>
        <taxon>Arundo</taxon>
    </lineage>
</organism>
<proteinExistence type="predicted"/>
<reference evidence="1" key="2">
    <citation type="journal article" date="2015" name="Data Brief">
        <title>Shoot transcriptome of the giant reed, Arundo donax.</title>
        <authorList>
            <person name="Barrero R.A."/>
            <person name="Guerrero F.D."/>
            <person name="Moolhuijzen P."/>
            <person name="Goolsby J.A."/>
            <person name="Tidwell J."/>
            <person name="Bellgard S.E."/>
            <person name="Bellgard M.I."/>
        </authorList>
    </citation>
    <scope>NUCLEOTIDE SEQUENCE</scope>
    <source>
        <tissue evidence="1">Shoot tissue taken approximately 20 cm above the soil surface</tissue>
    </source>
</reference>
<dbReference type="EMBL" id="GBRH01209606">
    <property type="protein sequence ID" value="JAD88289.1"/>
    <property type="molecule type" value="Transcribed_RNA"/>
</dbReference>
<dbReference type="AlphaFoldDB" id="A0A0A9DI80"/>
<sequence length="63" mass="7082">MYSHEQFPILPFFSKLRKHFAIVRPILPLLMVQQLWTMGAKCLACLMAPSSGQLRAQGLCCGC</sequence>
<reference evidence="1" key="1">
    <citation type="submission" date="2014-09" db="EMBL/GenBank/DDBJ databases">
        <authorList>
            <person name="Magalhaes I.L.F."/>
            <person name="Oliveira U."/>
            <person name="Santos F.R."/>
            <person name="Vidigal T.H.D.A."/>
            <person name="Brescovit A.D."/>
            <person name="Santos A.J."/>
        </authorList>
    </citation>
    <scope>NUCLEOTIDE SEQUENCE</scope>
    <source>
        <tissue evidence="1">Shoot tissue taken approximately 20 cm above the soil surface</tissue>
    </source>
</reference>
<evidence type="ECO:0000313" key="1">
    <source>
        <dbReference type="EMBL" id="JAD88289.1"/>
    </source>
</evidence>
<accession>A0A0A9DI80</accession>
<protein>
    <submittedName>
        <fullName evidence="1">Uncharacterized protein</fullName>
    </submittedName>
</protein>